<evidence type="ECO:0000256" key="4">
    <source>
        <dbReference type="ARBA" id="ARBA00023239"/>
    </source>
</evidence>
<reference evidence="6 7" key="1">
    <citation type="submission" date="2021-04" db="EMBL/GenBank/DDBJ databases">
        <title>Whole genome analysis of root endophytic bacterium Microbacterium paraoxydans ku-mp colonizing RP-bio226 rice variety.</title>
        <authorList>
            <person name="Ulaganathan K."/>
            <person name="Latha B."/>
        </authorList>
    </citation>
    <scope>NUCLEOTIDE SEQUENCE [LARGE SCALE GENOMIC DNA]</scope>
    <source>
        <strain evidence="7">ku-mp</strain>
    </source>
</reference>
<dbReference type="CDD" id="cd00452">
    <property type="entry name" value="KDPG_aldolase"/>
    <property type="match status" value="1"/>
</dbReference>
<proteinExistence type="inferred from homology"/>
<evidence type="ECO:0000256" key="3">
    <source>
        <dbReference type="ARBA" id="ARBA00011233"/>
    </source>
</evidence>
<sequence length="212" mass="21261">MRTTPSANLTRTGVMAVLRAPDARLYEPVVKTLADSGIRCIELTLTTPGTLAVLPQLIAAAPEAEIGVGTVLEERDARDAVDAGARFLVSPGVVTEVAEVAVSAGVPVYPGAMTPTEVNTAWKLGAAAVKIFPAATVGPGFIGQLAGPYPGVLTMPSGGVALDDIPAWIAAGCVAVSLGGPLLGDAFAGGSPSALGDRAARALAAVERGRRP</sequence>
<evidence type="ECO:0000256" key="5">
    <source>
        <dbReference type="ARBA" id="ARBA00023277"/>
    </source>
</evidence>
<evidence type="ECO:0000313" key="6">
    <source>
        <dbReference type="EMBL" id="MBS0024054.1"/>
    </source>
</evidence>
<dbReference type="NCBIfam" id="TIGR01182">
    <property type="entry name" value="eda"/>
    <property type="match status" value="1"/>
</dbReference>
<accession>A0ABS5IM80</accession>
<comment type="caution">
    <text evidence="6">The sequence shown here is derived from an EMBL/GenBank/DDBJ whole genome shotgun (WGS) entry which is preliminary data.</text>
</comment>
<evidence type="ECO:0000256" key="2">
    <source>
        <dbReference type="ARBA" id="ARBA00006906"/>
    </source>
</evidence>
<dbReference type="SUPFAM" id="SSF51569">
    <property type="entry name" value="Aldolase"/>
    <property type="match status" value="1"/>
</dbReference>
<dbReference type="RefSeq" id="WP_211542576.1">
    <property type="nucleotide sequence ID" value="NZ_JAGTUK010000002.1"/>
</dbReference>
<dbReference type="Proteomes" id="UP000678243">
    <property type="component" value="Unassembled WGS sequence"/>
</dbReference>
<evidence type="ECO:0000256" key="1">
    <source>
        <dbReference type="ARBA" id="ARBA00004761"/>
    </source>
</evidence>
<keyword evidence="7" id="KW-1185">Reference proteome</keyword>
<keyword evidence="5" id="KW-0119">Carbohydrate metabolism</keyword>
<dbReference type="EMBL" id="JAGTUK010000002">
    <property type="protein sequence ID" value="MBS0024054.1"/>
    <property type="molecule type" value="Genomic_DNA"/>
</dbReference>
<organism evidence="6 7">
    <name type="scientific">Microbacterium paraoxydans</name>
    <dbReference type="NCBI Taxonomy" id="199592"/>
    <lineage>
        <taxon>Bacteria</taxon>
        <taxon>Bacillati</taxon>
        <taxon>Actinomycetota</taxon>
        <taxon>Actinomycetes</taxon>
        <taxon>Micrococcales</taxon>
        <taxon>Microbacteriaceae</taxon>
        <taxon>Microbacterium</taxon>
    </lineage>
</organism>
<dbReference type="InterPro" id="IPR000887">
    <property type="entry name" value="Aldlse_KDPG_KHG"/>
</dbReference>
<dbReference type="PANTHER" id="PTHR30246">
    <property type="entry name" value="2-KETO-3-DEOXY-6-PHOSPHOGLUCONATE ALDOLASE"/>
    <property type="match status" value="1"/>
</dbReference>
<comment type="similarity">
    <text evidence="2">Belongs to the KHG/KDPG aldolase family.</text>
</comment>
<gene>
    <name evidence="6" type="ORF">KE274_08005</name>
</gene>
<comment type="pathway">
    <text evidence="1">Carbohydrate acid metabolism.</text>
</comment>
<evidence type="ECO:0000313" key="7">
    <source>
        <dbReference type="Proteomes" id="UP000678243"/>
    </source>
</evidence>
<dbReference type="Gene3D" id="3.20.20.70">
    <property type="entry name" value="Aldolase class I"/>
    <property type="match status" value="1"/>
</dbReference>
<name>A0ABS5IM80_9MICO</name>
<dbReference type="InterPro" id="IPR013785">
    <property type="entry name" value="Aldolase_TIM"/>
</dbReference>
<dbReference type="Pfam" id="PF01081">
    <property type="entry name" value="Aldolase"/>
    <property type="match status" value="1"/>
</dbReference>
<comment type="subunit">
    <text evidence="3">Homotrimer.</text>
</comment>
<protein>
    <submittedName>
        <fullName evidence="6">Bifunctional 4-hydroxy-2-oxoglutarate aldolase/2-dehydro-3-deoxy-phosphogluconate aldolase</fullName>
    </submittedName>
</protein>
<keyword evidence="4" id="KW-0456">Lyase</keyword>
<dbReference type="PANTHER" id="PTHR30246:SF1">
    <property type="entry name" value="2-DEHYDRO-3-DEOXY-6-PHOSPHOGALACTONATE ALDOLASE-RELATED"/>
    <property type="match status" value="1"/>
</dbReference>